<feature type="region of interest" description="Disordered" evidence="1">
    <location>
        <begin position="1"/>
        <end position="27"/>
    </location>
</feature>
<dbReference type="EMBL" id="QSLN01000077">
    <property type="protein sequence ID" value="RDV79764.1"/>
    <property type="molecule type" value="Genomic_DNA"/>
</dbReference>
<gene>
    <name evidence="2" type="ORF">DXX99_11145</name>
</gene>
<dbReference type="AlphaFoldDB" id="A0A3D8P2T4"/>
<comment type="caution">
    <text evidence="2">The sequence shown here is derived from an EMBL/GenBank/DDBJ whole genome shotgun (WGS) entry which is preliminary data.</text>
</comment>
<keyword evidence="3" id="KW-1185">Reference proteome</keyword>
<feature type="non-terminal residue" evidence="2">
    <location>
        <position position="109"/>
    </location>
</feature>
<dbReference type="Proteomes" id="UP000256329">
    <property type="component" value="Unassembled WGS sequence"/>
</dbReference>
<accession>A0A3D8P2T4</accession>
<proteinExistence type="predicted"/>
<protein>
    <submittedName>
        <fullName evidence="2">Uncharacterized protein</fullName>
    </submittedName>
</protein>
<reference evidence="2 3" key="1">
    <citation type="submission" date="2018-08" db="EMBL/GenBank/DDBJ databases">
        <title>Form III RuBisCO-mediated autotrophy in Thermodesulfobium bacteria.</title>
        <authorList>
            <person name="Toshchakov S.V."/>
            <person name="Kublanov I.V."/>
            <person name="Frolov E."/>
            <person name="Bonch-Osmolovskaya E.A."/>
            <person name="Tourova T.P."/>
            <person name="Chernych N.A."/>
            <person name="Lebedinsky A.V."/>
        </authorList>
    </citation>
    <scope>NUCLEOTIDE SEQUENCE [LARGE SCALE GENOMIC DNA]</scope>
    <source>
        <strain evidence="2 3">SR</strain>
    </source>
</reference>
<feature type="non-terminal residue" evidence="2">
    <location>
        <position position="1"/>
    </location>
</feature>
<sequence>GTSALAGKAVNKNRERKKNFKAAPARNLPGESKALTSRHRIFYNLVQSNFLPLVCKGQGEFQGKKWHLKSVSPLLAVKNLLFTVSLKNRRGVTRVTPYCPCCGACCAWP</sequence>
<evidence type="ECO:0000256" key="1">
    <source>
        <dbReference type="SAM" id="MobiDB-lite"/>
    </source>
</evidence>
<evidence type="ECO:0000313" key="2">
    <source>
        <dbReference type="EMBL" id="RDV79764.1"/>
    </source>
</evidence>
<organism evidence="2 3">
    <name type="scientific">Ammonifex thiophilus</name>
    <dbReference type="NCBI Taxonomy" id="444093"/>
    <lineage>
        <taxon>Bacteria</taxon>
        <taxon>Bacillati</taxon>
        <taxon>Bacillota</taxon>
        <taxon>Clostridia</taxon>
        <taxon>Thermoanaerobacterales</taxon>
        <taxon>Thermoanaerobacteraceae</taxon>
        <taxon>Ammonifex</taxon>
    </lineage>
</organism>
<name>A0A3D8P2T4_9THEO</name>
<evidence type="ECO:0000313" key="3">
    <source>
        <dbReference type="Proteomes" id="UP000256329"/>
    </source>
</evidence>